<dbReference type="EMBL" id="MLJW01001238">
    <property type="protein sequence ID" value="OIQ79301.1"/>
    <property type="molecule type" value="Genomic_DNA"/>
</dbReference>
<sequence length="136" mass="14681">MGKGRRVREDRAAARRVPAAGSRVQVAWDEIAAFPPPRHGPVPPTAAPPRLAARPAADRSAMTARAPARQPRGQREFVELARLAAERDEVRERLAAAEAAIAKQVHRERRAGASWGDIGQALGVSRQGARQRFGDG</sequence>
<comment type="caution">
    <text evidence="2">The sequence shown here is derived from an EMBL/GenBank/DDBJ whole genome shotgun (WGS) entry which is preliminary data.</text>
</comment>
<proteinExistence type="predicted"/>
<accession>A0A1J5QTS0</accession>
<feature type="compositionally biased region" description="Pro residues" evidence="1">
    <location>
        <begin position="35"/>
        <end position="47"/>
    </location>
</feature>
<evidence type="ECO:0000313" key="2">
    <source>
        <dbReference type="EMBL" id="OIQ79301.1"/>
    </source>
</evidence>
<name>A0A1J5QTS0_9ZZZZ</name>
<feature type="region of interest" description="Disordered" evidence="1">
    <location>
        <begin position="35"/>
        <end position="73"/>
    </location>
</feature>
<feature type="region of interest" description="Disordered" evidence="1">
    <location>
        <begin position="105"/>
        <end position="136"/>
    </location>
</feature>
<gene>
    <name evidence="2" type="ORF">GALL_389650</name>
</gene>
<evidence type="ECO:0000256" key="1">
    <source>
        <dbReference type="SAM" id="MobiDB-lite"/>
    </source>
</evidence>
<dbReference type="AlphaFoldDB" id="A0A1J5QTS0"/>
<reference evidence="2" key="1">
    <citation type="submission" date="2016-10" db="EMBL/GenBank/DDBJ databases">
        <title>Sequence of Gallionella enrichment culture.</title>
        <authorList>
            <person name="Poehlein A."/>
            <person name="Muehling M."/>
            <person name="Daniel R."/>
        </authorList>
    </citation>
    <scope>NUCLEOTIDE SEQUENCE</scope>
</reference>
<feature type="region of interest" description="Disordered" evidence="1">
    <location>
        <begin position="1"/>
        <end position="20"/>
    </location>
</feature>
<organism evidence="2">
    <name type="scientific">mine drainage metagenome</name>
    <dbReference type="NCBI Taxonomy" id="410659"/>
    <lineage>
        <taxon>unclassified sequences</taxon>
        <taxon>metagenomes</taxon>
        <taxon>ecological metagenomes</taxon>
    </lineage>
</organism>
<feature type="compositionally biased region" description="Low complexity" evidence="1">
    <location>
        <begin position="48"/>
        <end position="71"/>
    </location>
</feature>
<protein>
    <submittedName>
        <fullName evidence="2">Uncharacterized protein</fullName>
    </submittedName>
</protein>